<proteinExistence type="predicted"/>
<sequence>MRSMTILLLCLVPLGLPGCAAVPFGLGLIPGAPSYVSSLIGNGQTVYETAVDERTTRQQMLDAIIAGHAQAELYKNKEIRPNQITTHCYFGKVYLVGEYDDQEQLRTIYKCMETVKDKRGIINRLYLKDTEHKTDFLSNQTTMTELKAQLLADFKVTSSPVKVEIVHDDIILLGVISDKTERDRIMAHALNSVQQGRVVSYLYHQENAGPQPRIMSAGLPSLNTAAAPSPPEKGPQRHTIKDIPHTIASATPTVPLVVNGRISGL</sequence>
<dbReference type="KEGG" id="dpi:BN4_11058"/>
<reference evidence="3" key="2">
    <citation type="journal article" date="2013" name="Stand. Genomic Sci.">
        <title>Complete genome sequence of Desulfocapsa sulfexigens, a marine deltaproteobacterium specialized in disproportionating inorganic sulfur compounds.</title>
        <authorList>
            <person name="Finster K.W."/>
            <person name="Kjeldsen K.U."/>
            <person name="Kube M."/>
            <person name="Reinhardt R."/>
            <person name="Mussmann M."/>
            <person name="Amann R."/>
            <person name="Schreiber L."/>
        </authorList>
    </citation>
    <scope>NUCLEOTIDE SEQUENCE [LARGE SCALE GENOMIC DNA]</scope>
    <source>
        <strain evidence="3">DSM 10523 / SB164P1</strain>
    </source>
</reference>
<evidence type="ECO:0000313" key="2">
    <source>
        <dbReference type="EMBL" id="CCH48295.1"/>
    </source>
</evidence>
<accession>M1WLR0</accession>
<evidence type="ECO:0000313" key="3">
    <source>
        <dbReference type="Proteomes" id="UP000011724"/>
    </source>
</evidence>
<dbReference type="RefSeq" id="WP_015414346.1">
    <property type="nucleotide sequence ID" value="NC_020409.1"/>
</dbReference>
<name>M1WLR0_PSEP2</name>
<dbReference type="EMBL" id="FO203427">
    <property type="protein sequence ID" value="CCH48295.1"/>
    <property type="molecule type" value="Genomic_DNA"/>
</dbReference>
<feature type="domain" description="BON" evidence="1">
    <location>
        <begin position="144"/>
        <end position="193"/>
    </location>
</feature>
<organism evidence="2 3">
    <name type="scientific">Pseudodesulfovibrio piezophilus (strain DSM 21447 / JCM 15486 / C1TLV30)</name>
    <name type="common">Desulfovibrio piezophilus</name>
    <dbReference type="NCBI Taxonomy" id="1322246"/>
    <lineage>
        <taxon>Bacteria</taxon>
        <taxon>Pseudomonadati</taxon>
        <taxon>Thermodesulfobacteriota</taxon>
        <taxon>Desulfovibrionia</taxon>
        <taxon>Desulfovibrionales</taxon>
        <taxon>Desulfovibrionaceae</taxon>
    </lineage>
</organism>
<dbReference type="eggNOG" id="COG2823">
    <property type="taxonomic scope" value="Bacteria"/>
</dbReference>
<dbReference type="AlphaFoldDB" id="M1WLR0"/>
<dbReference type="HOGENOM" id="CLU_1025741_0_0_7"/>
<dbReference type="InterPro" id="IPR007055">
    <property type="entry name" value="BON_dom"/>
</dbReference>
<feature type="domain" description="BON" evidence="1">
    <location>
        <begin position="62"/>
        <end position="125"/>
    </location>
</feature>
<reference evidence="2 3" key="1">
    <citation type="journal article" date="2013" name="PLoS ONE">
        <title>The first genomic and proteomic characterization of a deep-sea sulfate reducer: insights into the piezophilic lifestyle of Desulfovibrio piezophilus.</title>
        <authorList>
            <person name="Pradel N."/>
            <person name="Ji B."/>
            <person name="Gimenez G."/>
            <person name="Talla E."/>
            <person name="Lenoble P."/>
            <person name="Garel M."/>
            <person name="Tamburini C."/>
            <person name="Fourquet P."/>
            <person name="Lebrun R."/>
            <person name="Bertin P."/>
            <person name="Denis Y."/>
            <person name="Pophillat M."/>
            <person name="Barbe V."/>
            <person name="Ollivier B."/>
            <person name="Dolla A."/>
        </authorList>
    </citation>
    <scope>NUCLEOTIDE SEQUENCE [LARGE SCALE GENOMIC DNA]</scope>
    <source>
        <strain evidence="3">DSM 10523 / SB164P1</strain>
    </source>
</reference>
<keyword evidence="3" id="KW-1185">Reference proteome</keyword>
<dbReference type="PATRIC" id="fig|879567.3.peg.1093"/>
<dbReference type="Pfam" id="PF04972">
    <property type="entry name" value="BON"/>
    <property type="match status" value="2"/>
</dbReference>
<evidence type="ECO:0000259" key="1">
    <source>
        <dbReference type="Pfam" id="PF04972"/>
    </source>
</evidence>
<dbReference type="BioCyc" id="DPIE1322246:BN4_RS05345-MONOMER"/>
<dbReference type="OrthoDB" id="5453922at2"/>
<dbReference type="Proteomes" id="UP000011724">
    <property type="component" value="Chromosome"/>
</dbReference>
<gene>
    <name evidence="2" type="ordered locus">BN4_11058</name>
</gene>
<protein>
    <recommendedName>
        <fullName evidence="1">BON domain-containing protein</fullName>
    </recommendedName>
</protein>
<dbReference type="STRING" id="1322246.BN4_11058"/>